<evidence type="ECO:0000256" key="1">
    <source>
        <dbReference type="SAM" id="MobiDB-lite"/>
    </source>
</evidence>
<evidence type="ECO:0000313" key="3">
    <source>
        <dbReference type="Proteomes" id="UP000193240"/>
    </source>
</evidence>
<accession>A0A1Y2M991</accession>
<evidence type="ECO:0008006" key="4">
    <source>
        <dbReference type="Google" id="ProtNLM"/>
    </source>
</evidence>
<proteinExistence type="predicted"/>
<dbReference type="InterPro" id="IPR038883">
    <property type="entry name" value="AN11006-like"/>
</dbReference>
<feature type="compositionally biased region" description="Gly residues" evidence="1">
    <location>
        <begin position="409"/>
        <end position="420"/>
    </location>
</feature>
<feature type="compositionally biased region" description="Polar residues" evidence="1">
    <location>
        <begin position="53"/>
        <end position="62"/>
    </location>
</feature>
<dbReference type="PANTHER" id="PTHR42085">
    <property type="entry name" value="F-BOX DOMAIN-CONTAINING PROTEIN"/>
    <property type="match status" value="1"/>
</dbReference>
<name>A0A1Y2M991_EPING</name>
<reference evidence="2 3" key="1">
    <citation type="journal article" date="2017" name="Genome Announc.">
        <title>Genome sequence of the saprophytic ascomycete Epicoccum nigrum ICMP 19927 strain isolated from New Zealand.</title>
        <authorList>
            <person name="Fokin M."/>
            <person name="Fleetwood D."/>
            <person name="Weir B.S."/>
            <person name="Villas-Boas S.G."/>
        </authorList>
    </citation>
    <scope>NUCLEOTIDE SEQUENCE [LARGE SCALE GENOMIC DNA]</scope>
    <source>
        <strain evidence="2 3">ICMP 19927</strain>
    </source>
</reference>
<dbReference type="EMBL" id="KZ107839">
    <property type="protein sequence ID" value="OSS52369.1"/>
    <property type="molecule type" value="Genomic_DNA"/>
</dbReference>
<dbReference type="AlphaFoldDB" id="A0A1Y2M991"/>
<keyword evidence="3" id="KW-1185">Reference proteome</keyword>
<protein>
    <recommendedName>
        <fullName evidence="4">F-box domain-containing protein</fullName>
    </recommendedName>
</protein>
<feature type="region of interest" description="Disordered" evidence="1">
    <location>
        <begin position="1"/>
        <end position="81"/>
    </location>
</feature>
<organism evidence="2 3">
    <name type="scientific">Epicoccum nigrum</name>
    <name type="common">Soil fungus</name>
    <name type="synonym">Epicoccum purpurascens</name>
    <dbReference type="NCBI Taxonomy" id="105696"/>
    <lineage>
        <taxon>Eukaryota</taxon>
        <taxon>Fungi</taxon>
        <taxon>Dikarya</taxon>
        <taxon>Ascomycota</taxon>
        <taxon>Pezizomycotina</taxon>
        <taxon>Dothideomycetes</taxon>
        <taxon>Pleosporomycetidae</taxon>
        <taxon>Pleosporales</taxon>
        <taxon>Pleosporineae</taxon>
        <taxon>Didymellaceae</taxon>
        <taxon>Epicoccum</taxon>
    </lineage>
</organism>
<feature type="region of interest" description="Disordered" evidence="1">
    <location>
        <begin position="376"/>
        <end position="420"/>
    </location>
</feature>
<gene>
    <name evidence="2" type="ORF">B5807_02343</name>
</gene>
<dbReference type="PANTHER" id="PTHR42085:SF1">
    <property type="entry name" value="F-BOX DOMAIN-CONTAINING PROTEIN"/>
    <property type="match status" value="1"/>
</dbReference>
<feature type="compositionally biased region" description="Acidic residues" evidence="1">
    <location>
        <begin position="384"/>
        <end position="395"/>
    </location>
</feature>
<dbReference type="InParanoid" id="A0A1Y2M991"/>
<dbReference type="Proteomes" id="UP000193240">
    <property type="component" value="Unassembled WGS sequence"/>
</dbReference>
<evidence type="ECO:0000313" key="2">
    <source>
        <dbReference type="EMBL" id="OSS52369.1"/>
    </source>
</evidence>
<sequence>MPLIQSIPSPPPPMPGRKPIPPPPPMPNKQAPPPPPPPPPTPPSTGRGPHSPTASPTRSQPPLNKALTARPPPHPQTQSPFFTLLPASLRNKIYAHVFTPSLTPQPASSPPTAHPLSLLSTCLKIHTEAHLLACSTHIFPLSAERTTALDQLTDRLPPPHCTSIQHLALHHGAYTPRLLSACLAAFPALSTIALRIPSATYPLCPLVSPFARDMHPFLARTRGEEEEEGEEEGEDWLSAKAVTTYVPHVFLGALREATHPRGRCTQHLRPAAQAQQQQQQQQQQQRRWEVQWPQLECAAAYTHIVRGGDGALAEELLMDATAVGDVDGVRECACPRDRHIVWTRAVLRQRGGGEGEGGGAARSVVVEFVPWTGVSPEEKRSEVVESEEKEDDDDDDKQKRTVVLTPGRGANGGLPRAGGGMGFPGSEEYWEGLRRRNGHLGAVWRGWWRTATSATTTTPPRNASYAIAKSCRIS</sequence>
<feature type="compositionally biased region" description="Pro residues" evidence="1">
    <location>
        <begin position="8"/>
        <end position="43"/>
    </location>
</feature>
<dbReference type="STRING" id="105696.A0A1Y2M991"/>